<dbReference type="Pfam" id="PF00027">
    <property type="entry name" value="cNMP_binding"/>
    <property type="match status" value="1"/>
</dbReference>
<evidence type="ECO:0000256" key="1">
    <source>
        <dbReference type="ARBA" id="ARBA00023015"/>
    </source>
</evidence>
<protein>
    <submittedName>
        <fullName evidence="7">Crp/Fnr family transcriptional regulator</fullName>
    </submittedName>
</protein>
<dbReference type="SUPFAM" id="SSF46785">
    <property type="entry name" value="Winged helix' DNA-binding domain"/>
    <property type="match status" value="1"/>
</dbReference>
<keyword evidence="4" id="KW-0804">Transcription</keyword>
<keyword evidence="3" id="KW-0010">Activator</keyword>
<gene>
    <name evidence="7" type="ORF">SZL87_14200</name>
</gene>
<dbReference type="InterPro" id="IPR000595">
    <property type="entry name" value="cNMP-bd_dom"/>
</dbReference>
<name>A0ABU8EKW5_9BACL</name>
<dbReference type="InterPro" id="IPR050397">
    <property type="entry name" value="Env_Response_Regulators"/>
</dbReference>
<keyword evidence="8" id="KW-1185">Reference proteome</keyword>
<dbReference type="GeneID" id="90838223"/>
<evidence type="ECO:0000256" key="2">
    <source>
        <dbReference type="ARBA" id="ARBA00023125"/>
    </source>
</evidence>
<dbReference type="InterPro" id="IPR018490">
    <property type="entry name" value="cNMP-bd_dom_sf"/>
</dbReference>
<dbReference type="SMART" id="SM00419">
    <property type="entry name" value="HTH_CRP"/>
    <property type="match status" value="1"/>
</dbReference>
<dbReference type="CDD" id="cd00038">
    <property type="entry name" value="CAP_ED"/>
    <property type="match status" value="1"/>
</dbReference>
<evidence type="ECO:0000259" key="6">
    <source>
        <dbReference type="PROSITE" id="PS51063"/>
    </source>
</evidence>
<feature type="domain" description="Cyclic nucleotide-binding" evidence="5">
    <location>
        <begin position="16"/>
        <end position="115"/>
    </location>
</feature>
<proteinExistence type="predicted"/>
<keyword evidence="2" id="KW-0238">DNA-binding</keyword>
<dbReference type="InterPro" id="IPR036388">
    <property type="entry name" value="WH-like_DNA-bd_sf"/>
</dbReference>
<dbReference type="Gene3D" id="2.60.120.10">
    <property type="entry name" value="Jelly Rolls"/>
    <property type="match status" value="1"/>
</dbReference>
<accession>A0ABU8EKW5</accession>
<comment type="caution">
    <text evidence="7">The sequence shown here is derived from an EMBL/GenBank/DDBJ whole genome shotgun (WGS) entry which is preliminary data.</text>
</comment>
<evidence type="ECO:0000256" key="4">
    <source>
        <dbReference type="ARBA" id="ARBA00023163"/>
    </source>
</evidence>
<evidence type="ECO:0000313" key="8">
    <source>
        <dbReference type="Proteomes" id="UP001387110"/>
    </source>
</evidence>
<dbReference type="Pfam" id="PF13545">
    <property type="entry name" value="HTH_Crp_2"/>
    <property type="match status" value="1"/>
</dbReference>
<dbReference type="PANTHER" id="PTHR24567">
    <property type="entry name" value="CRP FAMILY TRANSCRIPTIONAL REGULATORY PROTEIN"/>
    <property type="match status" value="1"/>
</dbReference>
<dbReference type="PANTHER" id="PTHR24567:SF74">
    <property type="entry name" value="HTH-TYPE TRANSCRIPTIONAL REGULATOR ARCR"/>
    <property type="match status" value="1"/>
</dbReference>
<dbReference type="SUPFAM" id="SSF51206">
    <property type="entry name" value="cAMP-binding domain-like"/>
    <property type="match status" value="1"/>
</dbReference>
<dbReference type="InterPro" id="IPR036390">
    <property type="entry name" value="WH_DNA-bd_sf"/>
</dbReference>
<dbReference type="Gene3D" id="1.10.10.10">
    <property type="entry name" value="Winged helix-like DNA-binding domain superfamily/Winged helix DNA-binding domain"/>
    <property type="match status" value="1"/>
</dbReference>
<dbReference type="PROSITE" id="PS51063">
    <property type="entry name" value="HTH_CRP_2"/>
    <property type="match status" value="1"/>
</dbReference>
<evidence type="ECO:0000259" key="5">
    <source>
        <dbReference type="PROSITE" id="PS50042"/>
    </source>
</evidence>
<dbReference type="PROSITE" id="PS50042">
    <property type="entry name" value="CNMP_BINDING_3"/>
    <property type="match status" value="1"/>
</dbReference>
<evidence type="ECO:0000313" key="7">
    <source>
        <dbReference type="EMBL" id="MEI4463575.1"/>
    </source>
</evidence>
<organism evidence="7 8">
    <name type="scientific">Exiguobacterium indicum</name>
    <dbReference type="NCBI Taxonomy" id="296995"/>
    <lineage>
        <taxon>Bacteria</taxon>
        <taxon>Bacillati</taxon>
        <taxon>Bacillota</taxon>
        <taxon>Bacilli</taxon>
        <taxon>Bacillales</taxon>
        <taxon>Bacillales Family XII. Incertae Sedis</taxon>
        <taxon>Exiguobacterium</taxon>
    </lineage>
</organism>
<dbReference type="EMBL" id="JBAWKY010000005">
    <property type="protein sequence ID" value="MEI4463575.1"/>
    <property type="molecule type" value="Genomic_DNA"/>
</dbReference>
<feature type="domain" description="HTH crp-type" evidence="6">
    <location>
        <begin position="146"/>
        <end position="219"/>
    </location>
</feature>
<dbReference type="Proteomes" id="UP001387110">
    <property type="component" value="Unassembled WGS sequence"/>
</dbReference>
<keyword evidence="1" id="KW-0805">Transcription regulation</keyword>
<dbReference type="SMART" id="SM00100">
    <property type="entry name" value="cNMP"/>
    <property type="match status" value="1"/>
</dbReference>
<dbReference type="RefSeq" id="WP_023467252.1">
    <property type="nucleotide sequence ID" value="NZ_FMYN01000005.1"/>
</dbReference>
<sequence length="237" mass="26763">MDMLTCGTTEANTFVLSPETRTLLESFMTETTFKKDSIVCWEGEMNDKLFYVKQGGVKLSKLTKKGSPLLMFLYFKGDLFGEFDVGEAFPSSYSIETMEDSIIGFLSKNQLEELMKKDGAFALEIMRWQALMRKQTETKLRDLLLFGKPGALASTLLRLIAMEGEQVGETYRLAKRPSDGEFGQLIGAPRETVNRMFSQWKKEGVVSMTAKEITIHDPQYLRDLCHCEGCPAGVCRI</sequence>
<dbReference type="InterPro" id="IPR014710">
    <property type="entry name" value="RmlC-like_jellyroll"/>
</dbReference>
<reference evidence="7 8" key="1">
    <citation type="submission" date="2023-12" db="EMBL/GenBank/DDBJ databases">
        <authorList>
            <person name="Easwaran N."/>
            <person name="Lazarus H.P.S."/>
        </authorList>
    </citation>
    <scope>NUCLEOTIDE SEQUENCE [LARGE SCALE GENOMIC DNA]</scope>
    <source>
        <strain evidence="7 8">VIT-2023</strain>
    </source>
</reference>
<dbReference type="InterPro" id="IPR012318">
    <property type="entry name" value="HTH_CRP"/>
</dbReference>
<evidence type="ECO:0000256" key="3">
    <source>
        <dbReference type="ARBA" id="ARBA00023159"/>
    </source>
</evidence>